<evidence type="ECO:0000256" key="3">
    <source>
        <dbReference type="ARBA" id="ARBA00022448"/>
    </source>
</evidence>
<dbReference type="GO" id="GO:0001579">
    <property type="term" value="P:medium-chain fatty acid transport"/>
    <property type="evidence" value="ECO:0007669"/>
    <property type="project" value="TreeGrafter"/>
</dbReference>
<keyword evidence="8" id="KW-0276">Fatty acid metabolism</keyword>
<evidence type="ECO:0000256" key="10">
    <source>
        <dbReference type="ARBA" id="ARBA00023055"/>
    </source>
</evidence>
<dbReference type="PROSITE" id="PS00455">
    <property type="entry name" value="AMP_BINDING"/>
    <property type="match status" value="1"/>
</dbReference>
<comment type="catalytic activity">
    <reaction evidence="13">
        <text>a long-chain fatty acid + ATP + CoA = a long-chain fatty acyl-CoA + AMP + diphosphate</text>
        <dbReference type="Rhea" id="RHEA:15421"/>
        <dbReference type="ChEBI" id="CHEBI:30616"/>
        <dbReference type="ChEBI" id="CHEBI:33019"/>
        <dbReference type="ChEBI" id="CHEBI:57287"/>
        <dbReference type="ChEBI" id="CHEBI:57560"/>
        <dbReference type="ChEBI" id="CHEBI:83139"/>
        <dbReference type="ChEBI" id="CHEBI:456215"/>
        <dbReference type="EC" id="6.2.1.3"/>
    </reaction>
    <physiologicalReaction direction="left-to-right" evidence="13">
        <dbReference type="Rhea" id="RHEA:15422"/>
    </physiologicalReaction>
</comment>
<dbReference type="GeneTree" id="ENSGT00940000159323"/>
<dbReference type="GO" id="GO:0005324">
    <property type="term" value="F:long-chain fatty acid transmembrane transporter activity"/>
    <property type="evidence" value="ECO:0007669"/>
    <property type="project" value="TreeGrafter"/>
</dbReference>
<dbReference type="Proteomes" id="UP001501920">
    <property type="component" value="Chromosome 12"/>
</dbReference>
<evidence type="ECO:0000256" key="5">
    <source>
        <dbReference type="ARBA" id="ARBA00022598"/>
    </source>
</evidence>
<evidence type="ECO:0000259" key="18">
    <source>
        <dbReference type="Pfam" id="PF00501"/>
    </source>
</evidence>
<keyword evidence="11" id="KW-0443">Lipid metabolism</keyword>
<proteinExistence type="inferred from homology"/>
<dbReference type="InterPro" id="IPR042099">
    <property type="entry name" value="ANL_N_sf"/>
</dbReference>
<evidence type="ECO:0000313" key="20">
    <source>
        <dbReference type="Proteomes" id="UP001501920"/>
    </source>
</evidence>
<sequence length="656" mass="72960">MDGVISARVPLSVVSVGVVRFLGVSWCWSVAAGLGVYLGSGGWRFINITARTIRRDLSGLYVLLRVKCIVRRYLRCGSTVPSIFAERVELHPDKAALVEEATGEVWSFSELDRRSNAVGRWALEQGWRAGDVVAVFMEGRPLMVALWLGLAKVGVEAALINFNLRRDSLLHCLEVSGAQGMVFGMELVDAVLEVSNSLAGHMKLFYTGSLPAGNLTSDLSVQDLDLILAATPQTPPPVTHNKGFNDKLFYIYTSGTTGLPKAAIVVHSRFYRIAAFGYYSFKLRPDDIIYTCLPLYHSAGNIMGVGQCLVHGLTVVIRRKFSASRFWDDCVRYNCTVVQYIGEICRYLLSQPVRPSESSHCIRVAMGNGLRPNVWESFTKRFNIRQIGEFYGATECNCSIANLDGKMGACGFNSVILPNVYPIRLLKVDEETMELIRDSRGLCMPCKPGEPGVLVGWINQQDPLRRFDGYANQEATNKKIVHNVFKKGDSAYLSGDLMVMDELGYMYFRDRSGDTFRWRGENVSTTEVEGVLSSLLNQTDVAVYGVSVPGQCRCYSVEGKAGMAAIADSTGSFDCETFLQEVQKSLPSYACPVFLRLSPEVDTTGTFKIQKTRLQKEGFDPRLSNDRFYFLNGRARRYEPLTEELYNSIQEGRASL</sequence>
<keyword evidence="3" id="KW-0813">Transport</keyword>
<evidence type="ECO:0000256" key="7">
    <source>
        <dbReference type="ARBA" id="ARBA00022741"/>
    </source>
</evidence>
<organism evidence="19 20">
    <name type="scientific">Pygocentrus nattereri</name>
    <name type="common">Red-bellied piranha</name>
    <dbReference type="NCBI Taxonomy" id="42514"/>
    <lineage>
        <taxon>Eukaryota</taxon>
        <taxon>Metazoa</taxon>
        <taxon>Chordata</taxon>
        <taxon>Craniata</taxon>
        <taxon>Vertebrata</taxon>
        <taxon>Euteleostomi</taxon>
        <taxon>Actinopterygii</taxon>
        <taxon>Neopterygii</taxon>
        <taxon>Teleostei</taxon>
        <taxon>Ostariophysi</taxon>
        <taxon>Characiformes</taxon>
        <taxon>Characoidei</taxon>
        <taxon>Pygocentrus</taxon>
    </lineage>
</organism>
<dbReference type="Gene3D" id="3.40.50.12780">
    <property type="entry name" value="N-terminal domain of ligase-like"/>
    <property type="match status" value="1"/>
</dbReference>
<dbReference type="InterPro" id="IPR045851">
    <property type="entry name" value="AMP-bd_C_sf"/>
</dbReference>
<dbReference type="GO" id="GO:0005789">
    <property type="term" value="C:endoplasmic reticulum membrane"/>
    <property type="evidence" value="ECO:0007669"/>
    <property type="project" value="TreeGrafter"/>
</dbReference>
<keyword evidence="5" id="KW-0436">Ligase</keyword>
<dbReference type="InterPro" id="IPR020845">
    <property type="entry name" value="AMP-binding_CS"/>
</dbReference>
<keyword evidence="9" id="KW-1133">Transmembrane helix</keyword>
<dbReference type="PANTHER" id="PTHR43107:SF7">
    <property type="entry name" value="LONG-CHAIN FATTY ACID TRANSPORT PROTEIN 1"/>
    <property type="match status" value="1"/>
</dbReference>
<dbReference type="FunFam" id="3.40.50.12780:FF:000005">
    <property type="entry name" value="Solute carrier family 27 member 6"/>
    <property type="match status" value="1"/>
</dbReference>
<dbReference type="GO" id="GO:0005886">
    <property type="term" value="C:plasma membrane"/>
    <property type="evidence" value="ECO:0007669"/>
    <property type="project" value="UniProtKB-SubCell"/>
</dbReference>
<evidence type="ECO:0000256" key="17">
    <source>
        <dbReference type="ARBA" id="ARBA00048666"/>
    </source>
</evidence>
<dbReference type="Ensembl" id="ENSPNAT00000073637.1">
    <property type="protein sequence ID" value="ENSPNAP00000052146.1"/>
    <property type="gene ID" value="ENSPNAG00000024368.2"/>
</dbReference>
<evidence type="ECO:0000256" key="2">
    <source>
        <dbReference type="ARBA" id="ARBA00006432"/>
    </source>
</evidence>
<evidence type="ECO:0000256" key="8">
    <source>
        <dbReference type="ARBA" id="ARBA00022832"/>
    </source>
</evidence>
<evidence type="ECO:0000256" key="1">
    <source>
        <dbReference type="ARBA" id="ARBA00004651"/>
    </source>
</evidence>
<keyword evidence="6" id="KW-0812">Transmembrane</keyword>
<reference evidence="19" key="2">
    <citation type="submission" date="2025-08" db="UniProtKB">
        <authorList>
            <consortium name="Ensembl"/>
        </authorList>
    </citation>
    <scope>IDENTIFICATION</scope>
</reference>
<feature type="domain" description="AMP-dependent synthetase/ligase" evidence="18">
    <location>
        <begin position="84"/>
        <end position="437"/>
    </location>
</feature>
<evidence type="ECO:0000256" key="13">
    <source>
        <dbReference type="ARBA" id="ARBA00024484"/>
    </source>
</evidence>
<accession>A0AAR2JQL3</accession>
<dbReference type="GO" id="GO:0044539">
    <property type="term" value="P:long-chain fatty acid import into cell"/>
    <property type="evidence" value="ECO:0007669"/>
    <property type="project" value="TreeGrafter"/>
</dbReference>
<dbReference type="GO" id="GO:0000166">
    <property type="term" value="F:nucleotide binding"/>
    <property type="evidence" value="ECO:0007669"/>
    <property type="project" value="UniProtKB-KW"/>
</dbReference>
<dbReference type="GO" id="GO:0090434">
    <property type="term" value="F:oleoyl-CoA ligase activity"/>
    <property type="evidence" value="ECO:0007669"/>
    <property type="project" value="TreeGrafter"/>
</dbReference>
<evidence type="ECO:0000256" key="11">
    <source>
        <dbReference type="ARBA" id="ARBA00023098"/>
    </source>
</evidence>
<dbReference type="InterPro" id="IPR000873">
    <property type="entry name" value="AMP-dep_synth/lig_dom"/>
</dbReference>
<evidence type="ECO:0000313" key="19">
    <source>
        <dbReference type="Ensembl" id="ENSPNAP00000052146.1"/>
    </source>
</evidence>
<keyword evidence="12" id="KW-0472">Membrane</keyword>
<dbReference type="Pfam" id="PF00501">
    <property type="entry name" value="AMP-binding"/>
    <property type="match status" value="1"/>
</dbReference>
<evidence type="ECO:0000256" key="14">
    <source>
        <dbReference type="ARBA" id="ARBA00026121"/>
    </source>
</evidence>
<reference evidence="19 20" key="1">
    <citation type="submission" date="2020-10" db="EMBL/GenBank/DDBJ databases">
        <title>Pygocentrus nattereri (red-bellied piranha) genome, fPygNat1, primary haplotype.</title>
        <authorList>
            <person name="Myers G."/>
            <person name="Meyer A."/>
            <person name="Karagic N."/>
            <person name="Pippel M."/>
            <person name="Winkler S."/>
            <person name="Tracey A."/>
            <person name="Wood J."/>
            <person name="Formenti G."/>
            <person name="Howe K."/>
            <person name="Fedrigo O."/>
            <person name="Jarvis E.D."/>
        </authorList>
    </citation>
    <scope>NUCLEOTIDE SEQUENCE [LARGE SCALE GENOMIC DNA]</scope>
</reference>
<dbReference type="SUPFAM" id="SSF56801">
    <property type="entry name" value="Acetyl-CoA synthetase-like"/>
    <property type="match status" value="1"/>
</dbReference>
<dbReference type="GO" id="GO:0005743">
    <property type="term" value="C:mitochondrial inner membrane"/>
    <property type="evidence" value="ECO:0007669"/>
    <property type="project" value="TreeGrafter"/>
</dbReference>
<dbReference type="PANTHER" id="PTHR43107">
    <property type="entry name" value="LONG-CHAIN FATTY ACID TRANSPORT PROTEIN"/>
    <property type="match status" value="1"/>
</dbReference>
<protein>
    <recommendedName>
        <fullName evidence="14">long-chain-fatty-acid--CoA ligase</fullName>
        <ecNumber evidence="14">6.2.1.3</ecNumber>
    </recommendedName>
    <alternativeName>
        <fullName evidence="16">Long-chain-fatty-acid--CoA ligase</fullName>
    </alternativeName>
</protein>
<dbReference type="EC" id="6.2.1.3" evidence="14"/>
<comment type="catalytic activity">
    <reaction evidence="17">
        <text>tetracosanoate + ATP + CoA = tetracosanoyl-CoA + AMP + diphosphate</text>
        <dbReference type="Rhea" id="RHEA:33639"/>
        <dbReference type="ChEBI" id="CHEBI:30616"/>
        <dbReference type="ChEBI" id="CHEBI:31014"/>
        <dbReference type="ChEBI" id="CHEBI:33019"/>
        <dbReference type="ChEBI" id="CHEBI:57287"/>
        <dbReference type="ChEBI" id="CHEBI:65052"/>
        <dbReference type="ChEBI" id="CHEBI:456215"/>
    </reaction>
    <physiologicalReaction direction="left-to-right" evidence="17">
        <dbReference type="Rhea" id="RHEA:33640"/>
    </physiologicalReaction>
</comment>
<keyword evidence="20" id="KW-1185">Reference proteome</keyword>
<evidence type="ECO:0000256" key="9">
    <source>
        <dbReference type="ARBA" id="ARBA00022989"/>
    </source>
</evidence>
<name>A0AAR2JQL3_PYGNA</name>
<comment type="similarity">
    <text evidence="2">Belongs to the ATP-dependent AMP-binding enzyme family.</text>
</comment>
<evidence type="ECO:0000256" key="6">
    <source>
        <dbReference type="ARBA" id="ARBA00022692"/>
    </source>
</evidence>
<keyword evidence="7" id="KW-0547">Nucleotide-binding</keyword>
<evidence type="ECO:0000256" key="4">
    <source>
        <dbReference type="ARBA" id="ARBA00022475"/>
    </source>
</evidence>
<dbReference type="AlphaFoldDB" id="A0AAR2JQL3"/>
<keyword evidence="10" id="KW-0445">Lipid transport</keyword>
<dbReference type="FunFam" id="3.30.300.30:FF:000002">
    <property type="entry name" value="Long-chain fatty acid transport protein 1"/>
    <property type="match status" value="1"/>
</dbReference>
<evidence type="ECO:0000256" key="16">
    <source>
        <dbReference type="ARBA" id="ARBA00041297"/>
    </source>
</evidence>
<reference evidence="19" key="3">
    <citation type="submission" date="2025-09" db="UniProtKB">
        <authorList>
            <consortium name="Ensembl"/>
        </authorList>
    </citation>
    <scope>IDENTIFICATION</scope>
</reference>
<evidence type="ECO:0000256" key="12">
    <source>
        <dbReference type="ARBA" id="ARBA00023136"/>
    </source>
</evidence>
<dbReference type="NCBIfam" id="NF006134">
    <property type="entry name" value="PRK08279.1"/>
    <property type="match status" value="1"/>
</dbReference>
<comment type="catalytic activity">
    <reaction evidence="15">
        <text>a very long-chain fatty acid + ATP + CoA = a very long-chain fatty acyl-CoA + AMP + diphosphate</text>
        <dbReference type="Rhea" id="RHEA:54536"/>
        <dbReference type="ChEBI" id="CHEBI:30616"/>
        <dbReference type="ChEBI" id="CHEBI:33019"/>
        <dbReference type="ChEBI" id="CHEBI:57287"/>
        <dbReference type="ChEBI" id="CHEBI:58950"/>
        <dbReference type="ChEBI" id="CHEBI:138261"/>
        <dbReference type="ChEBI" id="CHEBI:456215"/>
    </reaction>
    <physiologicalReaction direction="left-to-right" evidence="15">
        <dbReference type="Rhea" id="RHEA:54537"/>
    </physiologicalReaction>
</comment>
<keyword evidence="4" id="KW-1003">Cell membrane</keyword>
<dbReference type="Gene3D" id="3.30.300.30">
    <property type="match status" value="1"/>
</dbReference>
<comment type="subcellular location">
    <subcellularLocation>
        <location evidence="1">Cell membrane</location>
        <topology evidence="1">Multi-pass membrane protein</topology>
    </subcellularLocation>
</comment>
<evidence type="ECO:0000256" key="15">
    <source>
        <dbReference type="ARBA" id="ARBA00036527"/>
    </source>
</evidence>